<dbReference type="Proteomes" id="UP001059041">
    <property type="component" value="Linkage Group LG14"/>
</dbReference>
<sequence>MSNDVFDHLPSYVSNHILDHKVKQKAERESERVRENVQGYKMSMKRGNPVGEIMSTVHVFSVPQSHFTLQHTLSHEDDWLESPQVPAPDWLVLPNVRSYFDNDSISRHNKEREAVTPHNDKQKGFPPGQSVSYIRLIWDDQKSWICSSPCENSSLSLESDALKIKVNGLYYINAQVSFTNTDKSKANQSKQEGKETVTLLRNKRDGKSKKKLTEVIRYEEGSVSINRMVYLTAGDSISLIIPQSMTLLKNEWETYWEIFSLSNQ</sequence>
<dbReference type="GO" id="GO:0006955">
    <property type="term" value="P:immune response"/>
    <property type="evidence" value="ECO:0007669"/>
    <property type="project" value="InterPro"/>
</dbReference>
<keyword evidence="4" id="KW-1185">Reference proteome</keyword>
<protein>
    <submittedName>
        <fullName evidence="3">Lymphotoxin alpha</fullName>
    </submittedName>
</protein>
<gene>
    <name evidence="3" type="ORF">IRJ41_024772</name>
</gene>
<evidence type="ECO:0000259" key="2">
    <source>
        <dbReference type="PROSITE" id="PS50049"/>
    </source>
</evidence>
<dbReference type="GO" id="GO:0005164">
    <property type="term" value="F:tumor necrosis factor receptor binding"/>
    <property type="evidence" value="ECO:0007669"/>
    <property type="project" value="InterPro"/>
</dbReference>
<comment type="caution">
    <text evidence="3">The sequence shown here is derived from an EMBL/GenBank/DDBJ whole genome shotgun (WGS) entry which is preliminary data.</text>
</comment>
<proteinExistence type="inferred from homology"/>
<accession>A0A9W7TSI7</accession>
<dbReference type="InterPro" id="IPR021184">
    <property type="entry name" value="TNF_CS"/>
</dbReference>
<evidence type="ECO:0000256" key="1">
    <source>
        <dbReference type="ARBA" id="ARBA00008670"/>
    </source>
</evidence>
<reference evidence="3" key="1">
    <citation type="submission" date="2021-02" db="EMBL/GenBank/DDBJ databases">
        <title>Comparative genomics reveals that relaxation of natural selection precedes convergent phenotypic evolution of cavefish.</title>
        <authorList>
            <person name="Peng Z."/>
        </authorList>
    </citation>
    <scope>NUCLEOTIDE SEQUENCE</scope>
    <source>
        <tissue evidence="3">Muscle</tissue>
    </source>
</reference>
<comment type="similarity">
    <text evidence="1">Belongs to the tumor necrosis factor family.</text>
</comment>
<feature type="domain" description="THD" evidence="2">
    <location>
        <begin position="113"/>
        <end position="261"/>
    </location>
</feature>
<dbReference type="PROSITE" id="PS50049">
    <property type="entry name" value="THD_2"/>
    <property type="match status" value="1"/>
</dbReference>
<organism evidence="3 4">
    <name type="scientific">Triplophysa rosa</name>
    <name type="common">Cave loach</name>
    <dbReference type="NCBI Taxonomy" id="992332"/>
    <lineage>
        <taxon>Eukaryota</taxon>
        <taxon>Metazoa</taxon>
        <taxon>Chordata</taxon>
        <taxon>Craniata</taxon>
        <taxon>Vertebrata</taxon>
        <taxon>Euteleostomi</taxon>
        <taxon>Actinopterygii</taxon>
        <taxon>Neopterygii</taxon>
        <taxon>Teleostei</taxon>
        <taxon>Ostariophysi</taxon>
        <taxon>Cypriniformes</taxon>
        <taxon>Nemacheilidae</taxon>
        <taxon>Triplophysa</taxon>
    </lineage>
</organism>
<evidence type="ECO:0000313" key="3">
    <source>
        <dbReference type="EMBL" id="KAI7801144.1"/>
    </source>
</evidence>
<name>A0A9W7TSI7_TRIRA</name>
<dbReference type="PROSITE" id="PS00251">
    <property type="entry name" value="THD_1"/>
    <property type="match status" value="1"/>
</dbReference>
<dbReference type="InterPro" id="IPR006052">
    <property type="entry name" value="TNF_dom"/>
</dbReference>
<dbReference type="Pfam" id="PF00229">
    <property type="entry name" value="TNF"/>
    <property type="match status" value="1"/>
</dbReference>
<dbReference type="AlphaFoldDB" id="A0A9W7TSI7"/>
<dbReference type="InterPro" id="IPR008983">
    <property type="entry name" value="Tumour_necrosis_fac-like_dom"/>
</dbReference>
<dbReference type="SUPFAM" id="SSF49842">
    <property type="entry name" value="TNF-like"/>
    <property type="match status" value="1"/>
</dbReference>
<evidence type="ECO:0000313" key="4">
    <source>
        <dbReference type="Proteomes" id="UP001059041"/>
    </source>
</evidence>
<dbReference type="Gene3D" id="2.60.120.40">
    <property type="match status" value="1"/>
</dbReference>
<dbReference type="EMBL" id="JAFHDT010000014">
    <property type="protein sequence ID" value="KAI7801144.1"/>
    <property type="molecule type" value="Genomic_DNA"/>
</dbReference>
<dbReference type="GO" id="GO:0016020">
    <property type="term" value="C:membrane"/>
    <property type="evidence" value="ECO:0007669"/>
    <property type="project" value="InterPro"/>
</dbReference>